<evidence type="ECO:0000313" key="1">
    <source>
        <dbReference type="EMBL" id="AXG08229.1"/>
    </source>
</evidence>
<dbReference type="EMBL" id="CP031151">
    <property type="protein sequence ID" value="AXG08229.1"/>
    <property type="molecule type" value="Genomic_DNA"/>
</dbReference>
<organism evidence="1 2">
    <name type="scientific">Haloplanus rubicundus</name>
    <dbReference type="NCBI Taxonomy" id="1547898"/>
    <lineage>
        <taxon>Archaea</taxon>
        <taxon>Methanobacteriati</taxon>
        <taxon>Methanobacteriota</taxon>
        <taxon>Stenosarchaea group</taxon>
        <taxon>Halobacteria</taxon>
        <taxon>Halobacteriales</taxon>
        <taxon>Haloferacaceae</taxon>
        <taxon>Haloplanus</taxon>
    </lineage>
</organism>
<evidence type="ECO:0000313" key="2">
    <source>
        <dbReference type="Proteomes" id="UP000253273"/>
    </source>
</evidence>
<dbReference type="Proteomes" id="UP000253273">
    <property type="component" value="Plasmid pCBA1113-01"/>
</dbReference>
<dbReference type="RefSeq" id="WP_114587349.1">
    <property type="nucleotide sequence ID" value="NZ_CP031151.1"/>
</dbReference>
<dbReference type="OrthoDB" id="308376at2157"/>
<keyword evidence="2" id="KW-1185">Reference proteome</keyword>
<proteinExistence type="predicted"/>
<protein>
    <submittedName>
        <fullName evidence="1">DUF2971 domain-containing protein</fullName>
    </submittedName>
</protein>
<dbReference type="GeneID" id="37285159"/>
<reference evidence="1 2" key="1">
    <citation type="submission" date="2018-07" db="EMBL/GenBank/DDBJ databases">
        <title>Genome sequences of Haloplanus sp. CBA1113.</title>
        <authorList>
            <person name="Kim Y.B."/>
            <person name="Roh S.W."/>
        </authorList>
    </citation>
    <scope>NUCLEOTIDE SEQUENCE [LARGE SCALE GENOMIC DNA]</scope>
    <source>
        <strain evidence="1 2">CBA1113</strain>
        <plasmid evidence="1 2">pCBA1113-01</plasmid>
    </source>
</reference>
<dbReference type="AlphaFoldDB" id="A0A345E7Q7"/>
<accession>A0A345E7Q7</accession>
<geneLocation type="plasmid" evidence="1 2">
    <name>pCBA1113-01</name>
</geneLocation>
<dbReference type="KEGG" id="haj:DU500_17200"/>
<sequence length="252" mass="29253">MVALQDIEEPDPDETIWRYMDLSKLISIIETSELYFNRVDNYEDPLEGWLPAGKFEEQQYDLYKDLPDVPSPIQEAILKFRKLVYTNCWTIDRGQSDAMWSNYLSSDKGVAIQTTVGQLNSHLPSNPDIKLGEVQYVDWDKKKISVKNYDPLVPVFYKRKAFKHEKELRLAFRLDLDHEEVYSPAAYELRSPPGKGICIDPESLVDTIYTSPRAPEWFAETVEEMIDSYDLEVDVEHSALLEPPFDTPSEEF</sequence>
<name>A0A345E7Q7_9EURY</name>
<keyword evidence="1" id="KW-0614">Plasmid</keyword>
<gene>
    <name evidence="1" type="ORF">DU500_17200</name>
</gene>